<dbReference type="STRING" id="322095.HMPREF3185_01855"/>
<evidence type="ECO:0000256" key="1">
    <source>
        <dbReference type="SAM" id="MobiDB-lite"/>
    </source>
</evidence>
<evidence type="ECO:0000313" key="2">
    <source>
        <dbReference type="EMBL" id="KXB73917.1"/>
    </source>
</evidence>
<accession>A0A134B1U8</accession>
<name>A0A134B1U8_9PORP</name>
<reference evidence="3" key="1">
    <citation type="submission" date="2016-01" db="EMBL/GenBank/DDBJ databases">
        <authorList>
            <person name="Mitreva M."/>
            <person name="Pepin K.H."/>
            <person name="Mihindukulasuriya K.A."/>
            <person name="Fulton R."/>
            <person name="Fronick C."/>
            <person name="O'Laughlin M."/>
            <person name="Miner T."/>
            <person name="Herter B."/>
            <person name="Rosa B.A."/>
            <person name="Cordes M."/>
            <person name="Tomlinson C."/>
            <person name="Wollam A."/>
            <person name="Palsikar V.B."/>
            <person name="Mardis E.R."/>
            <person name="Wilson R.K."/>
        </authorList>
    </citation>
    <scope>NUCLEOTIDE SEQUENCE [LARGE SCALE GENOMIC DNA]</scope>
    <source>
        <strain evidence="3">KA00683</strain>
    </source>
</reference>
<proteinExistence type="predicted"/>
<comment type="caution">
    <text evidence="2">The sequence shown here is derived from an EMBL/GenBank/DDBJ whole genome shotgun (WGS) entry which is preliminary data.</text>
</comment>
<dbReference type="AlphaFoldDB" id="A0A134B1U8"/>
<organism evidence="2 3">
    <name type="scientific">Porphyromonas somerae</name>
    <dbReference type="NCBI Taxonomy" id="322095"/>
    <lineage>
        <taxon>Bacteria</taxon>
        <taxon>Pseudomonadati</taxon>
        <taxon>Bacteroidota</taxon>
        <taxon>Bacteroidia</taxon>
        <taxon>Bacteroidales</taxon>
        <taxon>Porphyromonadaceae</taxon>
        <taxon>Porphyromonas</taxon>
    </lineage>
</organism>
<evidence type="ECO:0000313" key="3">
    <source>
        <dbReference type="Proteomes" id="UP000070224"/>
    </source>
</evidence>
<dbReference type="Proteomes" id="UP000070224">
    <property type="component" value="Unassembled WGS sequence"/>
</dbReference>
<sequence>MTYPAIYREAEYLIVGMGANARKSTPALPPSTGLTSSERKAGSSSGVTPDEHE</sequence>
<feature type="compositionally biased region" description="Polar residues" evidence="1">
    <location>
        <begin position="32"/>
        <end position="47"/>
    </location>
</feature>
<keyword evidence="3" id="KW-1185">Reference proteome</keyword>
<dbReference type="EMBL" id="LSDK01000130">
    <property type="protein sequence ID" value="KXB73917.1"/>
    <property type="molecule type" value="Genomic_DNA"/>
</dbReference>
<dbReference type="PATRIC" id="fig|322095.3.peg.1830"/>
<feature type="region of interest" description="Disordered" evidence="1">
    <location>
        <begin position="21"/>
        <end position="53"/>
    </location>
</feature>
<gene>
    <name evidence="2" type="ORF">HMPREF3185_01855</name>
</gene>
<protein>
    <submittedName>
        <fullName evidence="2">Uncharacterized protein</fullName>
    </submittedName>
</protein>